<dbReference type="Gene3D" id="1.10.530.10">
    <property type="match status" value="1"/>
</dbReference>
<gene>
    <name evidence="1" type="ORF">SAMN05216190_14032</name>
</gene>
<dbReference type="EMBL" id="FOWX01000040">
    <property type="protein sequence ID" value="SFQ19734.1"/>
    <property type="molecule type" value="Genomic_DNA"/>
</dbReference>
<reference evidence="2" key="1">
    <citation type="submission" date="2016-10" db="EMBL/GenBank/DDBJ databases">
        <authorList>
            <person name="Varghese N."/>
            <person name="Submissions S."/>
        </authorList>
    </citation>
    <scope>NUCLEOTIDE SEQUENCE [LARGE SCALE GENOMIC DNA]</scope>
    <source>
        <strain evidence="2">DSM 17834</strain>
    </source>
</reference>
<sequence>MAAPAVTGLALLLVILAARAEVPPPAYRLAAHAAGIPSAVLFAIALQESGMRIRGRLLPWPWTLNIAGKAQRFATRRAACRALLRALAKHDAKRIDSGLGQINFGYHGQRFSSPCEALDPYRNLTVAASLLREQHDATGDWVKAAGRYHRPAGGAPAARYRAGFARHLQQVTGSPPASTKARSP</sequence>
<dbReference type="STRING" id="289003.SAMN05216190_14032"/>
<accession>A0A1I5WIY9</accession>
<proteinExistence type="predicted"/>
<evidence type="ECO:0000313" key="2">
    <source>
        <dbReference type="Proteomes" id="UP000198784"/>
    </source>
</evidence>
<dbReference type="InterPro" id="IPR023346">
    <property type="entry name" value="Lysozyme-like_dom_sf"/>
</dbReference>
<keyword evidence="2" id="KW-1185">Reference proteome</keyword>
<dbReference type="Proteomes" id="UP000198784">
    <property type="component" value="Unassembled WGS sequence"/>
</dbReference>
<protein>
    <submittedName>
        <fullName evidence="1">Transglycosylase SLT domain-containing protein</fullName>
    </submittedName>
</protein>
<evidence type="ECO:0000313" key="1">
    <source>
        <dbReference type="EMBL" id="SFQ19734.1"/>
    </source>
</evidence>
<dbReference type="OrthoDB" id="5945995at2"/>
<dbReference type="AlphaFoldDB" id="A0A1I5WIY9"/>
<dbReference type="SUPFAM" id="SSF53955">
    <property type="entry name" value="Lysozyme-like"/>
    <property type="match status" value="1"/>
</dbReference>
<name>A0A1I5WIY9_9PSED</name>
<dbReference type="RefSeq" id="WP_090505345.1">
    <property type="nucleotide sequence ID" value="NZ_FOWX01000040.1"/>
</dbReference>
<organism evidence="1 2">
    <name type="scientific">Pseudomonas borbori</name>
    <dbReference type="NCBI Taxonomy" id="289003"/>
    <lineage>
        <taxon>Bacteria</taxon>
        <taxon>Pseudomonadati</taxon>
        <taxon>Pseudomonadota</taxon>
        <taxon>Gammaproteobacteria</taxon>
        <taxon>Pseudomonadales</taxon>
        <taxon>Pseudomonadaceae</taxon>
        <taxon>Pseudomonas</taxon>
    </lineage>
</organism>